<dbReference type="InterPro" id="IPR052922">
    <property type="entry name" value="Cytidylate_Kinase-2"/>
</dbReference>
<dbReference type="OrthoDB" id="7210594at2"/>
<dbReference type="RefSeq" id="WP_126998267.1">
    <property type="nucleotide sequence ID" value="NZ_JBNPXW010000003.1"/>
</dbReference>
<gene>
    <name evidence="1" type="ORF">EJ913_12535</name>
</gene>
<sequence>MQLSDLGQRICILGPSNSGKSTLAEAIARKRDLQIVHLDQLYHVPNTDWKPRPIDEFVALHDAAIAGDCWVMEGNYSKCMPQRFLRATGLILLDISTPASLLRYFRRTWFECERRGALEGGHDSVKWNMIYHISVTTQKNRKRYSIMFDQIDLPKVRLSSINTINKCYEQWGLKR</sequence>
<dbReference type="Gene3D" id="3.40.50.300">
    <property type="entry name" value="P-loop containing nucleotide triphosphate hydrolases"/>
    <property type="match status" value="1"/>
</dbReference>
<proteinExistence type="predicted"/>
<accession>A0A433J9K9</accession>
<dbReference type="PANTHER" id="PTHR37816:SF2">
    <property type="entry name" value="DNA TOPOLOGY MODULATION PROTEIN FLAR-RELATED PROTEIN"/>
    <property type="match status" value="1"/>
</dbReference>
<dbReference type="InterPro" id="IPR027417">
    <property type="entry name" value="P-loop_NTPase"/>
</dbReference>
<dbReference type="EMBL" id="RZIJ01000008">
    <property type="protein sequence ID" value="RUQ71468.1"/>
    <property type="molecule type" value="Genomic_DNA"/>
</dbReference>
<evidence type="ECO:0000313" key="1">
    <source>
        <dbReference type="EMBL" id="RUQ71468.1"/>
    </source>
</evidence>
<dbReference type="SUPFAM" id="SSF52540">
    <property type="entry name" value="P-loop containing nucleoside triphosphate hydrolases"/>
    <property type="match status" value="1"/>
</dbReference>
<organism evidence="1 2">
    <name type="scientific">Azospirillum doebereinerae</name>
    <dbReference type="NCBI Taxonomy" id="92933"/>
    <lineage>
        <taxon>Bacteria</taxon>
        <taxon>Pseudomonadati</taxon>
        <taxon>Pseudomonadota</taxon>
        <taxon>Alphaproteobacteria</taxon>
        <taxon>Rhodospirillales</taxon>
        <taxon>Azospirillaceae</taxon>
        <taxon>Azospirillum</taxon>
    </lineage>
</organism>
<dbReference type="AlphaFoldDB" id="A0A433J9K9"/>
<comment type="caution">
    <text evidence="1">The sequence shown here is derived from an EMBL/GenBank/DDBJ whole genome shotgun (WGS) entry which is preliminary data.</text>
</comment>
<reference evidence="1 2" key="1">
    <citation type="submission" date="2018-12" db="EMBL/GenBank/DDBJ databases">
        <authorList>
            <person name="Yang Y."/>
        </authorList>
    </citation>
    <scope>NUCLEOTIDE SEQUENCE [LARGE SCALE GENOMIC DNA]</scope>
    <source>
        <strain evidence="1 2">GSF71</strain>
    </source>
</reference>
<name>A0A433J9K9_9PROT</name>
<evidence type="ECO:0000313" key="2">
    <source>
        <dbReference type="Proteomes" id="UP000280346"/>
    </source>
</evidence>
<protein>
    <submittedName>
        <fullName evidence="1">AAA family ATPase</fullName>
    </submittedName>
</protein>
<dbReference type="PANTHER" id="PTHR37816">
    <property type="entry name" value="YALI0E33011P"/>
    <property type="match status" value="1"/>
</dbReference>
<dbReference type="CDD" id="cd00267">
    <property type="entry name" value="ABC_ATPase"/>
    <property type="match status" value="1"/>
</dbReference>
<keyword evidence="2" id="KW-1185">Reference proteome</keyword>
<dbReference type="Proteomes" id="UP000280346">
    <property type="component" value="Unassembled WGS sequence"/>
</dbReference>